<evidence type="ECO:0000259" key="5">
    <source>
        <dbReference type="Pfam" id="PF01628"/>
    </source>
</evidence>
<dbReference type="InterPro" id="IPR036388">
    <property type="entry name" value="WH-like_DNA-bd_sf"/>
</dbReference>
<dbReference type="InterPro" id="IPR036390">
    <property type="entry name" value="WH_DNA-bd_sf"/>
</dbReference>
<dbReference type="PANTHER" id="PTHR34824">
    <property type="entry name" value="HEAT-INDUCIBLE TRANSCRIPTION REPRESSOR HRCA"/>
    <property type="match status" value="1"/>
</dbReference>
<dbReference type="GO" id="GO:0003677">
    <property type="term" value="F:DNA binding"/>
    <property type="evidence" value="ECO:0007669"/>
    <property type="project" value="InterPro"/>
</dbReference>
<keyword evidence="1" id="KW-0678">Repressor</keyword>
<evidence type="ECO:0000256" key="1">
    <source>
        <dbReference type="ARBA" id="ARBA00022491"/>
    </source>
</evidence>
<dbReference type="PANTHER" id="PTHR34824:SF1">
    <property type="entry name" value="HEAT-INDUCIBLE TRANSCRIPTION REPRESSOR HRCA"/>
    <property type="match status" value="1"/>
</dbReference>
<reference evidence="7" key="1">
    <citation type="submission" date="2017-09" db="EMBL/GenBank/DDBJ databases">
        <title>Depth-based differentiation of microbial function through sediment-hosted aquifers and enrichment of novel symbionts in the deep terrestrial subsurface.</title>
        <authorList>
            <person name="Probst A.J."/>
            <person name="Ladd B."/>
            <person name="Jarett J.K."/>
            <person name="Geller-Mcgrath D.E."/>
            <person name="Sieber C.M.K."/>
            <person name="Emerson J.B."/>
            <person name="Anantharaman K."/>
            <person name="Thomas B.C."/>
            <person name="Malmstrom R."/>
            <person name="Stieglmeier M."/>
            <person name="Klingl A."/>
            <person name="Woyke T."/>
            <person name="Ryan C.M."/>
            <person name="Banfield J.F."/>
        </authorList>
    </citation>
    <scope>NUCLEOTIDE SEQUENCE [LARGE SCALE GENOMIC DNA]</scope>
</reference>
<sequence>MEITDRQGQILNTIIEEYIIRAQPISSKFLEKRYNFGICPATIRIEMQKLTDQGYLWQRHTSAGRMPTDKAYRCFVDNLLEEKVSDFDEVFEIKKILRGEKGDIFNFAMDLAKFLATASSNFAVLHILRKNFFWKEGWGKLLKEPEFEDRKFISNFTKFLENFEKGIEELNINSEIKIYIGRENPFPRAKDFSIIISKCHLPQKEEGRLAILGPKRMAYQKNISLLNSLAEILENF</sequence>
<evidence type="ECO:0000256" key="4">
    <source>
        <dbReference type="ARBA" id="ARBA00023163"/>
    </source>
</evidence>
<evidence type="ECO:0000256" key="3">
    <source>
        <dbReference type="ARBA" id="ARBA00023016"/>
    </source>
</evidence>
<organism evidence="6 7">
    <name type="scientific">Candidatus Nealsonbacteria bacterium CG03_land_8_20_14_0_80_36_12</name>
    <dbReference type="NCBI Taxonomy" id="1974701"/>
    <lineage>
        <taxon>Bacteria</taxon>
        <taxon>Candidatus Nealsoniibacteriota</taxon>
    </lineage>
</organism>
<gene>
    <name evidence="6" type="ORF">COS47_00510</name>
</gene>
<keyword evidence="4" id="KW-0804">Transcription</keyword>
<evidence type="ECO:0000313" key="6">
    <source>
        <dbReference type="EMBL" id="PIV12820.1"/>
    </source>
</evidence>
<dbReference type="SUPFAM" id="SSF46785">
    <property type="entry name" value="Winged helix' DNA-binding domain"/>
    <property type="match status" value="1"/>
</dbReference>
<proteinExistence type="predicted"/>
<dbReference type="GO" id="GO:0045892">
    <property type="term" value="P:negative regulation of DNA-templated transcription"/>
    <property type="evidence" value="ECO:0007669"/>
    <property type="project" value="TreeGrafter"/>
</dbReference>
<comment type="caution">
    <text evidence="6">The sequence shown here is derived from an EMBL/GenBank/DDBJ whole genome shotgun (WGS) entry which is preliminary data.</text>
</comment>
<dbReference type="Gene3D" id="3.30.450.40">
    <property type="match status" value="1"/>
</dbReference>
<dbReference type="AlphaFoldDB" id="A0A2M7BYV9"/>
<dbReference type="InterPro" id="IPR021153">
    <property type="entry name" value="HrcA_C"/>
</dbReference>
<dbReference type="Pfam" id="PF01628">
    <property type="entry name" value="HrcA"/>
    <property type="match status" value="1"/>
</dbReference>
<dbReference type="Gene3D" id="1.10.10.10">
    <property type="entry name" value="Winged helix-like DNA-binding domain superfamily/Winged helix DNA-binding domain"/>
    <property type="match status" value="1"/>
</dbReference>
<protein>
    <recommendedName>
        <fullName evidence="5">Heat-inducible transcription repressor HrcA C-terminal domain-containing protein</fullName>
    </recommendedName>
</protein>
<keyword evidence="2" id="KW-0805">Transcription regulation</keyword>
<keyword evidence="3" id="KW-0346">Stress response</keyword>
<evidence type="ECO:0000313" key="7">
    <source>
        <dbReference type="Proteomes" id="UP000230324"/>
    </source>
</evidence>
<feature type="domain" description="Heat-inducible transcription repressor HrcA C-terminal" evidence="5">
    <location>
        <begin position="92"/>
        <end position="223"/>
    </location>
</feature>
<dbReference type="InterPro" id="IPR002571">
    <property type="entry name" value="HrcA"/>
</dbReference>
<name>A0A2M7BYV9_9BACT</name>
<dbReference type="EMBL" id="PEUV01000010">
    <property type="protein sequence ID" value="PIV12820.1"/>
    <property type="molecule type" value="Genomic_DNA"/>
</dbReference>
<evidence type="ECO:0000256" key="2">
    <source>
        <dbReference type="ARBA" id="ARBA00023015"/>
    </source>
</evidence>
<dbReference type="InterPro" id="IPR029016">
    <property type="entry name" value="GAF-like_dom_sf"/>
</dbReference>
<accession>A0A2M7BYV9</accession>
<dbReference type="Proteomes" id="UP000230324">
    <property type="component" value="Unassembled WGS sequence"/>
</dbReference>
<dbReference type="SUPFAM" id="SSF55781">
    <property type="entry name" value="GAF domain-like"/>
    <property type="match status" value="1"/>
</dbReference>